<keyword evidence="1 5" id="KW-0597">Phosphoprotein</keyword>
<dbReference type="EMBL" id="JACBZD010000001">
    <property type="protein sequence ID" value="NYI06756.1"/>
    <property type="molecule type" value="Genomic_DNA"/>
</dbReference>
<evidence type="ECO:0000259" key="6">
    <source>
        <dbReference type="PROSITE" id="PS50043"/>
    </source>
</evidence>
<dbReference type="Proteomes" id="UP000567795">
    <property type="component" value="Unassembled WGS sequence"/>
</dbReference>
<dbReference type="PANTHER" id="PTHR43214:SF24">
    <property type="entry name" value="TRANSCRIPTIONAL REGULATORY PROTEIN NARL-RELATED"/>
    <property type="match status" value="1"/>
</dbReference>
<evidence type="ECO:0000256" key="2">
    <source>
        <dbReference type="ARBA" id="ARBA00023015"/>
    </source>
</evidence>
<dbReference type="PROSITE" id="PS00622">
    <property type="entry name" value="HTH_LUXR_1"/>
    <property type="match status" value="1"/>
</dbReference>
<dbReference type="InterPro" id="IPR016032">
    <property type="entry name" value="Sig_transdc_resp-reg_C-effctor"/>
</dbReference>
<keyword evidence="9" id="KW-1185">Reference proteome</keyword>
<dbReference type="Gene3D" id="3.40.50.2300">
    <property type="match status" value="1"/>
</dbReference>
<dbReference type="SUPFAM" id="SSF46894">
    <property type="entry name" value="C-terminal effector domain of the bipartite response regulators"/>
    <property type="match status" value="1"/>
</dbReference>
<evidence type="ECO:0000313" key="8">
    <source>
        <dbReference type="EMBL" id="NYI06756.1"/>
    </source>
</evidence>
<feature type="domain" description="Response regulatory" evidence="7">
    <location>
        <begin position="3"/>
        <end position="119"/>
    </location>
</feature>
<dbReference type="Pfam" id="PF00196">
    <property type="entry name" value="GerE"/>
    <property type="match status" value="1"/>
</dbReference>
<dbReference type="SMART" id="SM00421">
    <property type="entry name" value="HTH_LUXR"/>
    <property type="match status" value="1"/>
</dbReference>
<dbReference type="SUPFAM" id="SSF52172">
    <property type="entry name" value="CheY-like"/>
    <property type="match status" value="1"/>
</dbReference>
<feature type="modified residue" description="4-aspartylphosphate" evidence="5">
    <location>
        <position position="54"/>
    </location>
</feature>
<name>A0A852ZWK5_9ACTN</name>
<dbReference type="CDD" id="cd06170">
    <property type="entry name" value="LuxR_C_like"/>
    <property type="match status" value="1"/>
</dbReference>
<dbReference type="GO" id="GO:0000160">
    <property type="term" value="P:phosphorelay signal transduction system"/>
    <property type="evidence" value="ECO:0007669"/>
    <property type="project" value="InterPro"/>
</dbReference>
<dbReference type="PROSITE" id="PS50043">
    <property type="entry name" value="HTH_LUXR_2"/>
    <property type="match status" value="1"/>
</dbReference>
<dbReference type="InterPro" id="IPR000792">
    <property type="entry name" value="Tscrpt_reg_LuxR_C"/>
</dbReference>
<dbReference type="CDD" id="cd17535">
    <property type="entry name" value="REC_NarL-like"/>
    <property type="match status" value="1"/>
</dbReference>
<dbReference type="RefSeq" id="WP_179815287.1">
    <property type="nucleotide sequence ID" value="NZ_JACBZD010000001.1"/>
</dbReference>
<evidence type="ECO:0000256" key="4">
    <source>
        <dbReference type="ARBA" id="ARBA00023163"/>
    </source>
</evidence>
<dbReference type="SMART" id="SM00448">
    <property type="entry name" value="REC"/>
    <property type="match status" value="1"/>
</dbReference>
<dbReference type="InterPro" id="IPR001789">
    <property type="entry name" value="Sig_transdc_resp-reg_receiver"/>
</dbReference>
<keyword evidence="2" id="KW-0805">Transcription regulation</keyword>
<evidence type="ECO:0000259" key="7">
    <source>
        <dbReference type="PROSITE" id="PS50110"/>
    </source>
</evidence>
<dbReference type="PANTHER" id="PTHR43214">
    <property type="entry name" value="TWO-COMPONENT RESPONSE REGULATOR"/>
    <property type="match status" value="1"/>
</dbReference>
<dbReference type="InterPro" id="IPR039420">
    <property type="entry name" value="WalR-like"/>
</dbReference>
<sequence length="225" mass="23638">MIRVVLADDEVLIRAGVRAILAADPEIEVVAEAADGHQAVDLARRHRPDIILLDIRMPGLDGLAAAAEIRRAAPGTGVVVLTTFSEDDYIDRALAEGASGFLLKTGAPRELIAGVRAVAEGAAYLSPRVARRVVSEYGAATRSGRRPGGAATRDELAGVLTERELRVLALVGAGRTNREIAAELHVVEGTVKAYVSAILGRIGVRNRVEAAIVAYKAGLVPDEPS</sequence>
<dbReference type="PRINTS" id="PR00038">
    <property type="entry name" value="HTHLUXR"/>
</dbReference>
<accession>A0A852ZWK5</accession>
<reference evidence="8 9" key="1">
    <citation type="submission" date="2020-07" db="EMBL/GenBank/DDBJ databases">
        <title>Sequencing the genomes of 1000 actinobacteria strains.</title>
        <authorList>
            <person name="Klenk H.-P."/>
        </authorList>
    </citation>
    <scope>NUCLEOTIDE SEQUENCE [LARGE SCALE GENOMIC DNA]</scope>
    <source>
        <strain evidence="8 9">DSM 42178</strain>
    </source>
</reference>
<keyword evidence="4" id="KW-0804">Transcription</keyword>
<dbReference type="GO" id="GO:0006355">
    <property type="term" value="P:regulation of DNA-templated transcription"/>
    <property type="evidence" value="ECO:0007669"/>
    <property type="project" value="InterPro"/>
</dbReference>
<comment type="caution">
    <text evidence="8">The sequence shown here is derived from an EMBL/GenBank/DDBJ whole genome shotgun (WGS) entry which is preliminary data.</text>
</comment>
<evidence type="ECO:0000313" key="9">
    <source>
        <dbReference type="Proteomes" id="UP000567795"/>
    </source>
</evidence>
<dbReference type="InterPro" id="IPR011006">
    <property type="entry name" value="CheY-like_superfamily"/>
</dbReference>
<dbReference type="AlphaFoldDB" id="A0A852ZWK5"/>
<evidence type="ECO:0000256" key="3">
    <source>
        <dbReference type="ARBA" id="ARBA00023125"/>
    </source>
</evidence>
<dbReference type="PROSITE" id="PS50110">
    <property type="entry name" value="RESPONSE_REGULATORY"/>
    <property type="match status" value="1"/>
</dbReference>
<dbReference type="GO" id="GO:0003677">
    <property type="term" value="F:DNA binding"/>
    <property type="evidence" value="ECO:0007669"/>
    <property type="project" value="UniProtKB-KW"/>
</dbReference>
<proteinExistence type="predicted"/>
<evidence type="ECO:0000256" key="5">
    <source>
        <dbReference type="PROSITE-ProRule" id="PRU00169"/>
    </source>
</evidence>
<keyword evidence="3 8" id="KW-0238">DNA-binding</keyword>
<evidence type="ECO:0000256" key="1">
    <source>
        <dbReference type="ARBA" id="ARBA00022553"/>
    </source>
</evidence>
<dbReference type="Pfam" id="PF00072">
    <property type="entry name" value="Response_reg"/>
    <property type="match status" value="1"/>
</dbReference>
<protein>
    <submittedName>
        <fullName evidence="8">DNA-binding NarL/FixJ family response regulator</fullName>
    </submittedName>
</protein>
<gene>
    <name evidence="8" type="ORF">FHU37_003699</name>
</gene>
<dbReference type="InterPro" id="IPR058245">
    <property type="entry name" value="NreC/VraR/RcsB-like_REC"/>
</dbReference>
<organism evidence="8 9">
    <name type="scientific">Allostreptomyces psammosilenae</name>
    <dbReference type="NCBI Taxonomy" id="1892865"/>
    <lineage>
        <taxon>Bacteria</taxon>
        <taxon>Bacillati</taxon>
        <taxon>Actinomycetota</taxon>
        <taxon>Actinomycetes</taxon>
        <taxon>Kitasatosporales</taxon>
        <taxon>Streptomycetaceae</taxon>
        <taxon>Allostreptomyces</taxon>
    </lineage>
</organism>
<feature type="domain" description="HTH luxR-type" evidence="6">
    <location>
        <begin position="153"/>
        <end position="218"/>
    </location>
</feature>